<accession>A0A0C5AE15</accession>
<dbReference type="KEGG" id="vg:26516552"/>
<dbReference type="GeneID" id="26516552"/>
<reference evidence="1 2" key="1">
    <citation type="submission" date="2014-11" db="EMBL/GenBank/DDBJ databases">
        <authorList>
            <person name="Fedida A."/>
            <person name="Lindell D."/>
        </authorList>
    </citation>
    <scope>NUCLEOTIDE SEQUENCE [LARGE SCALE GENOMIC DNA]</scope>
</reference>
<dbReference type="EMBL" id="KP211958">
    <property type="protein sequence ID" value="AJK27434.1"/>
    <property type="molecule type" value="Genomic_DNA"/>
</dbReference>
<dbReference type="OrthoDB" id="18767at10239"/>
<name>A0A0C5AE15_9CAUD</name>
<dbReference type="Proteomes" id="UP000032135">
    <property type="component" value="Segment"/>
</dbReference>
<evidence type="ECO:0008006" key="3">
    <source>
        <dbReference type="Google" id="ProtNLM"/>
    </source>
</evidence>
<organism evidence="1 2">
    <name type="scientific">Cyanophage P-TIM40</name>
    <dbReference type="NCBI Taxonomy" id="1589733"/>
    <lineage>
        <taxon>Viruses</taxon>
        <taxon>Duplodnaviria</taxon>
        <taxon>Heunggongvirae</taxon>
        <taxon>Uroviricota</taxon>
        <taxon>Caudoviricetes</taxon>
        <taxon>Pantevenvirales</taxon>
        <taxon>Kyanoviridae</taxon>
        <taxon>Libanvirus</taxon>
        <taxon>Libanvirus ptim40</taxon>
    </lineage>
</organism>
<evidence type="ECO:0000313" key="1">
    <source>
        <dbReference type="EMBL" id="AJK27434.1"/>
    </source>
</evidence>
<protein>
    <recommendedName>
        <fullName evidence="3">Glycine zipper 2TM domain-containing protein</fullName>
    </recommendedName>
</protein>
<keyword evidence="2" id="KW-1185">Reference proteome</keyword>
<evidence type="ECO:0000313" key="2">
    <source>
        <dbReference type="Proteomes" id="UP000032135"/>
    </source>
</evidence>
<gene>
    <name evidence="1" type="ORF">PTIM40_7</name>
</gene>
<proteinExistence type="predicted"/>
<dbReference type="RefSeq" id="YP_009188082.1">
    <property type="nucleotide sequence ID" value="NC_028663.1"/>
</dbReference>
<sequence>MKSMLTAMTLLSVISTPTAALAHHNGSISPYTGEREYRGWSGSRSRTCYEQRYKEVYIPGTSQSPGYVDYKRKTVPVPCYGDRYWRPRPNPPIRGIPVPDLAPQEDNNDCTQGAILGGILGGGIAGGISEDDAMIWSIPLGIVSGAIVGCEADGG</sequence>